<dbReference type="GO" id="GO:0005886">
    <property type="term" value="C:plasma membrane"/>
    <property type="evidence" value="ECO:0007669"/>
    <property type="project" value="UniProtKB-SubCell"/>
</dbReference>
<reference evidence="12 13" key="1">
    <citation type="submission" date="2017-02" db="EMBL/GenBank/DDBJ databases">
        <authorList>
            <person name="Peterson S.W."/>
        </authorList>
    </citation>
    <scope>NUCLEOTIDE SEQUENCE [LARGE SCALE GENOMIC DNA]</scope>
    <source>
        <strain evidence="12 13">42ea</strain>
    </source>
</reference>
<evidence type="ECO:0000313" key="12">
    <source>
        <dbReference type="EMBL" id="SJN36104.1"/>
    </source>
</evidence>
<dbReference type="PANTHER" id="PTHR30570">
    <property type="entry name" value="PERIPLASMIC PHOSPHATE BINDING COMPONENT OF PHOSPHATE ABC TRANSPORTER"/>
    <property type="match status" value="1"/>
</dbReference>
<dbReference type="PANTHER" id="PTHR30570:SF1">
    <property type="entry name" value="PHOSPHATE-BINDING PROTEIN PSTS"/>
    <property type="match status" value="1"/>
</dbReference>
<proteinExistence type="inferred from homology"/>
<evidence type="ECO:0000256" key="6">
    <source>
        <dbReference type="ARBA" id="ARBA00022729"/>
    </source>
</evidence>
<dbReference type="InterPro" id="IPR050811">
    <property type="entry name" value="Phosphate_ABC_transporter"/>
</dbReference>
<dbReference type="Pfam" id="PF12849">
    <property type="entry name" value="PBP_like_2"/>
    <property type="match status" value="2"/>
</dbReference>
<protein>
    <submittedName>
        <fullName evidence="12">Phosphate ABC transporter, periplasmic phosphate-binding protein PstS (TC 3.A.1.7.1)</fullName>
    </submittedName>
</protein>
<comment type="function">
    <text evidence="1">Part of the ABC transporter complex PstSACB involved in phosphate import.</text>
</comment>
<dbReference type="InterPro" id="IPR024370">
    <property type="entry name" value="PBP_domain"/>
</dbReference>
<evidence type="ECO:0000256" key="1">
    <source>
        <dbReference type="ARBA" id="ARBA00002841"/>
    </source>
</evidence>
<evidence type="ECO:0000256" key="2">
    <source>
        <dbReference type="ARBA" id="ARBA00004193"/>
    </source>
</evidence>
<evidence type="ECO:0000256" key="3">
    <source>
        <dbReference type="ARBA" id="ARBA00008725"/>
    </source>
</evidence>
<dbReference type="EMBL" id="FUKW01000094">
    <property type="protein sequence ID" value="SJN36104.1"/>
    <property type="molecule type" value="Genomic_DNA"/>
</dbReference>
<feature type="region of interest" description="Disordered" evidence="9">
    <location>
        <begin position="25"/>
        <end position="46"/>
    </location>
</feature>
<feature type="signal peptide" evidence="10">
    <location>
        <begin position="1"/>
        <end position="23"/>
    </location>
</feature>
<keyword evidence="5" id="KW-0813">Transport</keyword>
<comment type="subcellular location">
    <subcellularLocation>
        <location evidence="2">Cell membrane</location>
        <topology evidence="2">Lipid-anchor</topology>
    </subcellularLocation>
</comment>
<dbReference type="SUPFAM" id="SSF53850">
    <property type="entry name" value="Periplasmic binding protein-like II"/>
    <property type="match status" value="2"/>
</dbReference>
<evidence type="ECO:0000259" key="11">
    <source>
        <dbReference type="Pfam" id="PF12849"/>
    </source>
</evidence>
<evidence type="ECO:0000256" key="10">
    <source>
        <dbReference type="SAM" id="SignalP"/>
    </source>
</evidence>
<name>A0A1R4JW32_9LACT</name>
<dbReference type="GO" id="GO:0006817">
    <property type="term" value="P:phosphate ion transport"/>
    <property type="evidence" value="ECO:0007669"/>
    <property type="project" value="UniProtKB-KW"/>
</dbReference>
<dbReference type="RefSeq" id="WP_087058717.1">
    <property type="nucleotide sequence ID" value="NZ_FUKW01000094.1"/>
</dbReference>
<keyword evidence="8" id="KW-0449">Lipoprotein</keyword>
<comment type="subunit">
    <text evidence="4">The complex is composed of two ATP-binding proteins (PstB), two transmembrane proteins (PstC and PstA) and a solute-binding protein (PstS).</text>
</comment>
<organism evidence="12 13">
    <name type="scientific">Marinilactibacillus psychrotolerans 42ea</name>
    <dbReference type="NCBI Taxonomy" id="1255609"/>
    <lineage>
        <taxon>Bacteria</taxon>
        <taxon>Bacillati</taxon>
        <taxon>Bacillota</taxon>
        <taxon>Bacilli</taxon>
        <taxon>Lactobacillales</taxon>
        <taxon>Carnobacteriaceae</taxon>
        <taxon>Marinilactibacillus</taxon>
    </lineage>
</organism>
<feature type="domain" description="PBP" evidence="11">
    <location>
        <begin position="45"/>
        <end position="166"/>
    </location>
</feature>
<gene>
    <name evidence="12" type="ORF">FM115_07075</name>
</gene>
<evidence type="ECO:0000256" key="7">
    <source>
        <dbReference type="ARBA" id="ARBA00023139"/>
    </source>
</evidence>
<evidence type="ECO:0000313" key="13">
    <source>
        <dbReference type="Proteomes" id="UP000195611"/>
    </source>
</evidence>
<evidence type="ECO:0000256" key="4">
    <source>
        <dbReference type="ARBA" id="ARBA00011529"/>
    </source>
</evidence>
<evidence type="ECO:0000256" key="9">
    <source>
        <dbReference type="SAM" id="MobiDB-lite"/>
    </source>
</evidence>
<dbReference type="Gene3D" id="3.40.190.10">
    <property type="entry name" value="Periplasmic binding protein-like II"/>
    <property type="match status" value="4"/>
</dbReference>
<keyword evidence="5" id="KW-0592">Phosphate transport</keyword>
<dbReference type="PROSITE" id="PS51257">
    <property type="entry name" value="PROKAR_LIPOPROTEIN"/>
    <property type="match status" value="1"/>
</dbReference>
<dbReference type="Proteomes" id="UP000195611">
    <property type="component" value="Unassembled WGS sequence"/>
</dbReference>
<sequence>MKLKYASKWIMALSATALLGACADGGSDDDSGNSSEESSGDFDTSKGITVVARDTASGTRGAFNEITGVLVEDGDTETDNTAQSAIIQSGTQGVITAVSEDVNGIGYISLGSLNDSVAGVMIDDVEPTHDTVADGSYPIARPFNMAYGEDLSPQAQEFWDFIFSAEGQALVEEEGYIPVEPDAAAYEEAEGIEGTISLAGSTSVEPVATVISEAFTEIYPDVTFEISATGSSAGVTAAQDATADIGMASRELSEEEAASLTVEAIANDGIAVVVNNDNPLEGLTLDQVREIFTGEVTTWEEVME</sequence>
<keyword evidence="7" id="KW-0564">Palmitate</keyword>
<evidence type="ECO:0000256" key="8">
    <source>
        <dbReference type="ARBA" id="ARBA00023288"/>
    </source>
</evidence>
<accession>A0A1R4JW32</accession>
<comment type="similarity">
    <text evidence="3">Belongs to the PstS family.</text>
</comment>
<evidence type="ECO:0000256" key="5">
    <source>
        <dbReference type="ARBA" id="ARBA00022592"/>
    </source>
</evidence>
<keyword evidence="6 10" id="KW-0732">Signal</keyword>
<dbReference type="AlphaFoldDB" id="A0A1R4JW32"/>
<feature type="chain" id="PRO_5012322790" evidence="10">
    <location>
        <begin position="24"/>
        <end position="304"/>
    </location>
</feature>
<feature type="domain" description="PBP" evidence="11">
    <location>
        <begin position="192"/>
        <end position="301"/>
    </location>
</feature>